<name>F0F8Q4_9BACT</name>
<dbReference type="EMBL" id="AEWX01000027">
    <property type="protein sequence ID" value="EGC19431.1"/>
    <property type="molecule type" value="Genomic_DNA"/>
</dbReference>
<organism evidence="2 3">
    <name type="scientific">Prevotella multiformis DSM 16608</name>
    <dbReference type="NCBI Taxonomy" id="888743"/>
    <lineage>
        <taxon>Bacteria</taxon>
        <taxon>Pseudomonadati</taxon>
        <taxon>Bacteroidota</taxon>
        <taxon>Bacteroidia</taxon>
        <taxon>Bacteroidales</taxon>
        <taxon>Prevotellaceae</taxon>
        <taxon>Prevotella</taxon>
    </lineage>
</organism>
<reference evidence="2 3" key="1">
    <citation type="submission" date="2011-01" db="EMBL/GenBank/DDBJ databases">
        <authorList>
            <person name="Muzny D."/>
            <person name="Qin X."/>
            <person name="Deng J."/>
            <person name="Jiang H."/>
            <person name="Liu Y."/>
            <person name="Qu J."/>
            <person name="Song X.-Z."/>
            <person name="Zhang L."/>
            <person name="Thornton R."/>
            <person name="Coyle M."/>
            <person name="Francisco L."/>
            <person name="Jackson L."/>
            <person name="Javaid M."/>
            <person name="Korchina V."/>
            <person name="Kovar C."/>
            <person name="Mata R."/>
            <person name="Mathew T."/>
            <person name="Ngo R."/>
            <person name="Nguyen L."/>
            <person name="Nguyen N."/>
            <person name="Okwuonu G."/>
            <person name="Ongeri F."/>
            <person name="Pham C."/>
            <person name="Simmons D."/>
            <person name="Wilczek-Boney K."/>
            <person name="Hale W."/>
            <person name="Jakkamsetti A."/>
            <person name="Pham P."/>
            <person name="Ruth R."/>
            <person name="San Lucas F."/>
            <person name="Warren J."/>
            <person name="Zhang J."/>
            <person name="Zhao Z."/>
            <person name="Zhou C."/>
            <person name="Zhu D."/>
            <person name="Lee S."/>
            <person name="Bess C."/>
            <person name="Blankenburg K."/>
            <person name="Forbes L."/>
            <person name="Fu Q."/>
            <person name="Gubbala S."/>
            <person name="Hirani K."/>
            <person name="Jayaseelan J.C."/>
            <person name="Lara F."/>
            <person name="Munidasa M."/>
            <person name="Palculict T."/>
            <person name="Patil S."/>
            <person name="Pu L.-L."/>
            <person name="Saada N."/>
            <person name="Tang L."/>
            <person name="Weissenberger G."/>
            <person name="Zhu Y."/>
            <person name="Hemphill L."/>
            <person name="Shang Y."/>
            <person name="Youmans B."/>
            <person name="Ayvaz T."/>
            <person name="Ross M."/>
            <person name="Santibanez J."/>
            <person name="Aqrawi P."/>
            <person name="Gross S."/>
            <person name="Joshi V."/>
            <person name="Fowler G."/>
            <person name="Nazareth L."/>
            <person name="Reid J."/>
            <person name="Worley K."/>
            <person name="Petrosino J."/>
            <person name="Highlander S."/>
            <person name="Gibbs R."/>
        </authorList>
    </citation>
    <scope>NUCLEOTIDE SEQUENCE [LARGE SCALE GENOMIC DNA]</scope>
    <source>
        <strain evidence="2 3">DSM 16608</strain>
    </source>
</reference>
<evidence type="ECO:0000313" key="3">
    <source>
        <dbReference type="Proteomes" id="UP000005697"/>
    </source>
</evidence>
<keyword evidence="3" id="KW-1185">Reference proteome</keyword>
<dbReference type="HOGENOM" id="CLU_3139185_0_0_10"/>
<feature type="region of interest" description="Disordered" evidence="1">
    <location>
        <begin position="24"/>
        <end position="49"/>
    </location>
</feature>
<sequence>MICMKKLYIPDNKSTRILSQRYAPEKSGKPLPFQPAAASLPSNAFQRFK</sequence>
<evidence type="ECO:0000256" key="1">
    <source>
        <dbReference type="SAM" id="MobiDB-lite"/>
    </source>
</evidence>
<gene>
    <name evidence="2" type="ORF">HMPREF9141_1971</name>
</gene>
<dbReference type="Proteomes" id="UP000005697">
    <property type="component" value="Unassembled WGS sequence"/>
</dbReference>
<proteinExistence type="predicted"/>
<evidence type="ECO:0000313" key="2">
    <source>
        <dbReference type="EMBL" id="EGC19431.1"/>
    </source>
</evidence>
<dbReference type="AlphaFoldDB" id="F0F8Q4"/>
<comment type="caution">
    <text evidence="2">The sequence shown here is derived from an EMBL/GenBank/DDBJ whole genome shotgun (WGS) entry which is preliminary data.</text>
</comment>
<protein>
    <submittedName>
        <fullName evidence="2">Uncharacterized protein</fullName>
    </submittedName>
</protein>
<accession>F0F8Q4</accession>
<feature type="compositionally biased region" description="Polar residues" evidence="1">
    <location>
        <begin position="40"/>
        <end position="49"/>
    </location>
</feature>